<feature type="transmembrane region" description="Helical" evidence="1">
    <location>
        <begin position="6"/>
        <end position="23"/>
    </location>
</feature>
<name>A0A8K1MBE7_9HEMI</name>
<dbReference type="AlphaFoldDB" id="A0A8K1MBE7"/>
<keyword evidence="1" id="KW-0472">Membrane</keyword>
<sequence length="34" mass="4158">MPQMSPIMWTQIMIFSMLIMLLIKTKLHFETKKF</sequence>
<protein>
    <submittedName>
        <fullName evidence="2">ATP synthase F0 subunit 8</fullName>
    </submittedName>
</protein>
<dbReference type="EMBL" id="MZ748293">
    <property type="protein sequence ID" value="UBS94007.1"/>
    <property type="molecule type" value="Genomic_DNA"/>
</dbReference>
<organism evidence="2">
    <name type="scientific">Oliarus cf. filicicola HI01081</name>
    <dbReference type="NCBI Taxonomy" id="2879485"/>
    <lineage>
        <taxon>Eukaryota</taxon>
        <taxon>Metazoa</taxon>
        <taxon>Ecdysozoa</taxon>
        <taxon>Arthropoda</taxon>
        <taxon>Hexapoda</taxon>
        <taxon>Insecta</taxon>
        <taxon>Pterygota</taxon>
        <taxon>Neoptera</taxon>
        <taxon>Paraneoptera</taxon>
        <taxon>Hemiptera</taxon>
        <taxon>Auchenorrhyncha</taxon>
        <taxon>Fulgoroidea</taxon>
        <taxon>Cixiidae</taxon>
        <taxon>Oliarus</taxon>
    </lineage>
</organism>
<gene>
    <name evidence="2" type="primary">ATP8</name>
</gene>
<keyword evidence="1" id="KW-0812">Transmembrane</keyword>
<reference evidence="2" key="1">
    <citation type="journal article" date="2021" name="Mitochondrial DNA Part B Resour">
        <title>The complete mitochondrial genome and phylogenetic analysis of the Hawaiian planthoppers Iolania perkinsi and Oliarus cf filicicola (Hemiptera: Cixiidae).</title>
        <authorList>
            <person name="Chong R.A."/>
            <person name="Steck M."/>
            <person name="Porter M.L."/>
        </authorList>
    </citation>
    <scope>NUCLEOTIDE SEQUENCE</scope>
    <source>
        <tissue evidence="2">Whole organism</tissue>
    </source>
</reference>
<accession>A0A8K1MBE7</accession>
<geneLocation type="mitochondrion" evidence="2"/>
<proteinExistence type="predicted"/>
<evidence type="ECO:0000313" key="2">
    <source>
        <dbReference type="EMBL" id="UBS94007.1"/>
    </source>
</evidence>
<keyword evidence="1" id="KW-1133">Transmembrane helix</keyword>
<keyword evidence="2" id="KW-0496">Mitochondrion</keyword>
<evidence type="ECO:0000256" key="1">
    <source>
        <dbReference type="SAM" id="Phobius"/>
    </source>
</evidence>